<feature type="domain" description="C2H2-type" evidence="6">
    <location>
        <begin position="319"/>
        <end position="348"/>
    </location>
</feature>
<evidence type="ECO:0000313" key="8">
    <source>
        <dbReference type="Proteomes" id="UP001448207"/>
    </source>
</evidence>
<protein>
    <recommendedName>
        <fullName evidence="6">C2H2-type domain-containing protein</fullName>
    </recommendedName>
</protein>
<evidence type="ECO:0000256" key="3">
    <source>
        <dbReference type="ARBA" id="ARBA00022833"/>
    </source>
</evidence>
<comment type="caution">
    <text evidence="7">The sequence shown here is derived from an EMBL/GenBank/DDBJ whole genome shotgun (WGS) entry which is preliminary data.</text>
</comment>
<name>A0ABR3ARV3_PHYBL</name>
<dbReference type="PANTHER" id="PTHR23235:SF120">
    <property type="entry name" value="KRUPPEL-LIKE FACTOR 15"/>
    <property type="match status" value="1"/>
</dbReference>
<feature type="region of interest" description="Disordered" evidence="5">
    <location>
        <begin position="248"/>
        <end position="312"/>
    </location>
</feature>
<feature type="domain" description="C2H2-type" evidence="6">
    <location>
        <begin position="349"/>
        <end position="376"/>
    </location>
</feature>
<dbReference type="InterPro" id="IPR036236">
    <property type="entry name" value="Znf_C2H2_sf"/>
</dbReference>
<evidence type="ECO:0000256" key="2">
    <source>
        <dbReference type="ARBA" id="ARBA00022771"/>
    </source>
</evidence>
<keyword evidence="2 4" id="KW-0863">Zinc-finger</keyword>
<dbReference type="PROSITE" id="PS00028">
    <property type="entry name" value="ZINC_FINGER_C2H2_1"/>
    <property type="match status" value="2"/>
</dbReference>
<keyword evidence="3" id="KW-0862">Zinc</keyword>
<evidence type="ECO:0000256" key="5">
    <source>
        <dbReference type="SAM" id="MobiDB-lite"/>
    </source>
</evidence>
<dbReference type="InterPro" id="IPR013087">
    <property type="entry name" value="Znf_C2H2_type"/>
</dbReference>
<dbReference type="Proteomes" id="UP001448207">
    <property type="component" value="Unassembled WGS sequence"/>
</dbReference>
<proteinExistence type="predicted"/>
<dbReference type="EMBL" id="JBCLYO010000018">
    <property type="protein sequence ID" value="KAL0081079.1"/>
    <property type="molecule type" value="Genomic_DNA"/>
</dbReference>
<keyword evidence="1" id="KW-0479">Metal-binding</keyword>
<dbReference type="Pfam" id="PF00096">
    <property type="entry name" value="zf-C2H2"/>
    <property type="match status" value="3"/>
</dbReference>
<evidence type="ECO:0000259" key="6">
    <source>
        <dbReference type="PROSITE" id="PS50157"/>
    </source>
</evidence>
<reference evidence="7 8" key="1">
    <citation type="submission" date="2024-04" db="EMBL/GenBank/DDBJ databases">
        <title>Symmetric and asymmetric DNA N6-adenine methylation regulates different biological responses in Mucorales.</title>
        <authorList>
            <consortium name="Lawrence Berkeley National Laboratory"/>
            <person name="Lax C."/>
            <person name="Mondo S.J."/>
            <person name="Osorio-Concepcion M."/>
            <person name="Muszewska A."/>
            <person name="Corrochano-Luque M."/>
            <person name="Gutierrez G."/>
            <person name="Riley R."/>
            <person name="Lipzen A."/>
            <person name="Guo J."/>
            <person name="Hundley H."/>
            <person name="Amirebrahimi M."/>
            <person name="Ng V."/>
            <person name="Lorenzo-Gutierrez D."/>
            <person name="Binder U."/>
            <person name="Yang J."/>
            <person name="Song Y."/>
            <person name="Canovas D."/>
            <person name="Navarro E."/>
            <person name="Freitag M."/>
            <person name="Gabaldon T."/>
            <person name="Grigoriev I.V."/>
            <person name="Corrochano L.M."/>
            <person name="Nicolas F.E."/>
            <person name="Garre V."/>
        </authorList>
    </citation>
    <scope>NUCLEOTIDE SEQUENCE [LARGE SCALE GENOMIC DNA]</scope>
    <source>
        <strain evidence="7 8">L51</strain>
    </source>
</reference>
<sequence length="410" mass="45624">MSSSTTTTSSVSLVDMSYLDNGFIPSQDTLPYIPSPTQYPIQFSPMHTDSSSPFVQQEYYAEPTMDLPIGYPLSQSPNLQTMPIVEGTAQHTLVAPLPEGSTNISHSPLFNHRASMPAFGNARHTLPVHALSLDIQPCISITEPTPIRQRQIPELALADQLIAQHEPGSTYAQNLYQDSFQDTLQPNTDPNTWLSWTPNRGSSPVSDVFDISISSPSPEPFFNLLDSDVFESFQHTLNSLVEPTYINGNNKNSRNDPASLLPVNDQESQRARTRRLSEPPKPTGLWSPSSTPPVETPRRHNSARRPRSSSNVSGVAAMFPCTHPGCNKVFTRLYNLTSHARTHTPDRPFPCSDCGRCFARQHDRNRHEKLHWGVKPYACHVCSKAFVRMDALNRHLRVENGCSQVSGSEH</sequence>
<accession>A0ABR3ARV3</accession>
<feature type="domain" description="C2H2-type" evidence="6">
    <location>
        <begin position="377"/>
        <end position="404"/>
    </location>
</feature>
<evidence type="ECO:0000313" key="7">
    <source>
        <dbReference type="EMBL" id="KAL0081079.1"/>
    </source>
</evidence>
<dbReference type="PROSITE" id="PS50157">
    <property type="entry name" value="ZINC_FINGER_C2H2_2"/>
    <property type="match status" value="3"/>
</dbReference>
<dbReference type="SMART" id="SM00355">
    <property type="entry name" value="ZnF_C2H2"/>
    <property type="match status" value="3"/>
</dbReference>
<dbReference type="SUPFAM" id="SSF57667">
    <property type="entry name" value="beta-beta-alpha zinc fingers"/>
    <property type="match status" value="2"/>
</dbReference>
<dbReference type="Gene3D" id="3.30.160.60">
    <property type="entry name" value="Classic Zinc Finger"/>
    <property type="match status" value="3"/>
</dbReference>
<feature type="compositionally biased region" description="Basic and acidic residues" evidence="5">
    <location>
        <begin position="267"/>
        <end position="278"/>
    </location>
</feature>
<evidence type="ECO:0000256" key="4">
    <source>
        <dbReference type="PROSITE-ProRule" id="PRU00042"/>
    </source>
</evidence>
<evidence type="ECO:0000256" key="1">
    <source>
        <dbReference type="ARBA" id="ARBA00022723"/>
    </source>
</evidence>
<keyword evidence="8" id="KW-1185">Reference proteome</keyword>
<gene>
    <name evidence="7" type="ORF">J3Q64DRAFT_1756458</name>
</gene>
<organism evidence="7 8">
    <name type="scientific">Phycomyces blakesleeanus</name>
    <dbReference type="NCBI Taxonomy" id="4837"/>
    <lineage>
        <taxon>Eukaryota</taxon>
        <taxon>Fungi</taxon>
        <taxon>Fungi incertae sedis</taxon>
        <taxon>Mucoromycota</taxon>
        <taxon>Mucoromycotina</taxon>
        <taxon>Mucoromycetes</taxon>
        <taxon>Mucorales</taxon>
        <taxon>Phycomycetaceae</taxon>
        <taxon>Phycomyces</taxon>
    </lineage>
</organism>
<dbReference type="PANTHER" id="PTHR23235">
    <property type="entry name" value="KRUEPPEL-LIKE TRANSCRIPTION FACTOR"/>
    <property type="match status" value="1"/>
</dbReference>